<dbReference type="SMART" id="SM00355">
    <property type="entry name" value="ZnF_C2H2"/>
    <property type="match status" value="10"/>
</dbReference>
<evidence type="ECO:0000256" key="6">
    <source>
        <dbReference type="SAM" id="MobiDB-lite"/>
    </source>
</evidence>
<dbReference type="InterPro" id="IPR050688">
    <property type="entry name" value="Zinc_finger/UBP_domain"/>
</dbReference>
<sequence length="915" mass="101280">MHPDTSRMDHSSSLPLTNGGMGLSLLNSYHPQLHLREEAPFSLDHSNPTVNYDGDAEDMIETIVIEVFKCKECRFYTSEKITVLEHVRQVHCARSMQQVGSPEGSEVNSEIDCNPMDLSAKTHAVDKTSDKEASTHSMPLQKNSSVTSQGSTIGETTLQLQGEVSKEAQEQKILQFPEVKIKKEREDCSSPCGCMQTSQEGCSRGGLQPPQTTSIPAVNRPTSLNDSLRSIKTEPQDEMELCRINKWPFVSYEPVRKDAAMSPTQPPSGKQSPADSEPQMSPDSSQDQPRRAHLSSAGSDSPPRGKYSPHYNSSEHSGNDSEVDVPSSEEDMDVFCLAGNSAVIPGLPVRLDTMSESSLPQFHPVLRKELEKHHGMAALRTREGFVKKIHLMHMVQKDASKGGASDDVVPRIARTVSMATDAAMEENQSETQQTDSGEWLTKETSWIEYKCPKCDRRSFKTAEDLDFHLKCHSDQGGYKCIYCGHTTNIWSTLKQHVYSKHCLDKPFKCQHCSYQAASKQLLKAHRLRHLSVGGDRVSKDYTCSICNFTCSWGPGFLQHMKVHGGLKSCFHCGFVTSNSAVLYRHIVKNHNSSKPNKCPECPFTSSNANLLALHANKHASPGKESASETTKVAPGCKNVIRYSKYICQICGDSYEGQQELIQHVVTSHPGKQLLFCEQCKYTTRRRDHMEKHLQSGVTADIADVGCAMKCKLCGRIDQDRDAMEAHIRTAHLSELQSVEALIQGANTASNNPELTAQNIKSVAETATTVATSYTSGNTTSPSPSLTTASPEDAYQSLQVTASRETGNGGTLMTFRSAKPTPPALTPVIGGMPYYSVQLRDRSNSEPGNDFHGFLKFKVNKETKQRLKQAAKTRQKEQPEDFANMQMKFKLQGAGHRRRGRKPGQGFQKLVQEDLF</sequence>
<keyword evidence="4" id="KW-0862">Zinc</keyword>
<gene>
    <name evidence="8" type="primary">PRDM9</name>
    <name evidence="8" type="ORF">BLAG_LOCUS23583</name>
</gene>
<keyword evidence="2" id="KW-0677">Repeat</keyword>
<feature type="compositionally biased region" description="Polar residues" evidence="6">
    <location>
        <begin position="135"/>
        <end position="151"/>
    </location>
</feature>
<feature type="region of interest" description="Disordered" evidence="6">
    <location>
        <begin position="126"/>
        <end position="151"/>
    </location>
</feature>
<dbReference type="PROSITE" id="PS50157">
    <property type="entry name" value="ZINC_FINGER_C2H2_2"/>
    <property type="match status" value="5"/>
</dbReference>
<dbReference type="FunFam" id="3.30.160.60:FF:005151">
    <property type="match status" value="1"/>
</dbReference>
<feature type="region of interest" description="Disordered" evidence="6">
    <location>
        <begin position="256"/>
        <end position="329"/>
    </location>
</feature>
<dbReference type="PANTHER" id="PTHR24403">
    <property type="entry name" value="ZINC FINGER PROTEIN"/>
    <property type="match status" value="1"/>
</dbReference>
<feature type="domain" description="C2H2-type" evidence="7">
    <location>
        <begin position="645"/>
        <end position="673"/>
    </location>
</feature>
<dbReference type="OrthoDB" id="427030at2759"/>
<dbReference type="GO" id="GO:0008270">
    <property type="term" value="F:zinc ion binding"/>
    <property type="evidence" value="ECO:0007669"/>
    <property type="project" value="UniProtKB-KW"/>
</dbReference>
<accession>A0A8K0A9P7</accession>
<evidence type="ECO:0000256" key="1">
    <source>
        <dbReference type="ARBA" id="ARBA00022723"/>
    </source>
</evidence>
<dbReference type="PROSITE" id="PS00028">
    <property type="entry name" value="ZINC_FINGER_C2H2_1"/>
    <property type="match status" value="2"/>
</dbReference>
<dbReference type="SUPFAM" id="SSF57667">
    <property type="entry name" value="beta-beta-alpha zinc fingers"/>
    <property type="match status" value="3"/>
</dbReference>
<evidence type="ECO:0000256" key="2">
    <source>
        <dbReference type="ARBA" id="ARBA00022737"/>
    </source>
</evidence>
<reference evidence="8" key="1">
    <citation type="submission" date="2022-01" db="EMBL/GenBank/DDBJ databases">
        <authorList>
            <person name="Braso-Vives M."/>
        </authorList>
    </citation>
    <scope>NUCLEOTIDE SEQUENCE</scope>
</reference>
<organism evidence="8 9">
    <name type="scientific">Branchiostoma lanceolatum</name>
    <name type="common">Common lancelet</name>
    <name type="synonym">Amphioxus lanceolatum</name>
    <dbReference type="NCBI Taxonomy" id="7740"/>
    <lineage>
        <taxon>Eukaryota</taxon>
        <taxon>Metazoa</taxon>
        <taxon>Chordata</taxon>
        <taxon>Cephalochordata</taxon>
        <taxon>Leptocardii</taxon>
        <taxon>Amphioxiformes</taxon>
        <taxon>Branchiostomatidae</taxon>
        <taxon>Branchiostoma</taxon>
    </lineage>
</organism>
<evidence type="ECO:0000313" key="9">
    <source>
        <dbReference type="Proteomes" id="UP000838412"/>
    </source>
</evidence>
<proteinExistence type="predicted"/>
<feature type="domain" description="C2H2-type" evidence="7">
    <location>
        <begin position="708"/>
        <end position="736"/>
    </location>
</feature>
<evidence type="ECO:0000259" key="7">
    <source>
        <dbReference type="PROSITE" id="PS50157"/>
    </source>
</evidence>
<feature type="compositionally biased region" description="Polar residues" evidence="6">
    <location>
        <begin position="209"/>
        <end position="225"/>
    </location>
</feature>
<keyword evidence="9" id="KW-1185">Reference proteome</keyword>
<feature type="domain" description="C2H2-type" evidence="7">
    <location>
        <begin position="541"/>
        <end position="568"/>
    </location>
</feature>
<evidence type="ECO:0000313" key="8">
    <source>
        <dbReference type="EMBL" id="CAH1271607.1"/>
    </source>
</evidence>
<feature type="domain" description="C2H2-type" evidence="7">
    <location>
        <begin position="567"/>
        <end position="595"/>
    </location>
</feature>
<dbReference type="AlphaFoldDB" id="A0A8K0A9P7"/>
<feature type="domain" description="C2H2-type" evidence="7">
    <location>
        <begin position="478"/>
        <end position="506"/>
    </location>
</feature>
<dbReference type="GO" id="GO:0045944">
    <property type="term" value="P:positive regulation of transcription by RNA polymerase II"/>
    <property type="evidence" value="ECO:0007669"/>
    <property type="project" value="TreeGrafter"/>
</dbReference>
<evidence type="ECO:0000256" key="3">
    <source>
        <dbReference type="ARBA" id="ARBA00022771"/>
    </source>
</evidence>
<keyword evidence="3 5" id="KW-0863">Zinc-finger</keyword>
<dbReference type="InterPro" id="IPR036236">
    <property type="entry name" value="Znf_C2H2_sf"/>
</dbReference>
<keyword evidence="1" id="KW-0479">Metal-binding</keyword>
<dbReference type="GO" id="GO:0005634">
    <property type="term" value="C:nucleus"/>
    <property type="evidence" value="ECO:0007669"/>
    <property type="project" value="TreeGrafter"/>
</dbReference>
<feature type="compositionally biased region" description="Polar residues" evidence="6">
    <location>
        <begin position="267"/>
        <end position="287"/>
    </location>
</feature>
<dbReference type="Proteomes" id="UP000838412">
    <property type="component" value="Chromosome 8"/>
</dbReference>
<name>A0A8K0A9P7_BRALA</name>
<evidence type="ECO:0000256" key="4">
    <source>
        <dbReference type="ARBA" id="ARBA00022833"/>
    </source>
</evidence>
<evidence type="ECO:0000256" key="5">
    <source>
        <dbReference type="PROSITE-ProRule" id="PRU00042"/>
    </source>
</evidence>
<protein>
    <submittedName>
        <fullName evidence="8">PRDM9 protein</fullName>
    </submittedName>
</protein>
<dbReference type="PANTHER" id="PTHR24403:SF105">
    <property type="entry name" value="ZINC FINGER PROTEIN 2-LIKE ISOFORM X1"/>
    <property type="match status" value="1"/>
</dbReference>
<feature type="region of interest" description="Disordered" evidence="6">
    <location>
        <begin position="199"/>
        <end position="225"/>
    </location>
</feature>
<dbReference type="Gene3D" id="3.30.160.60">
    <property type="entry name" value="Classic Zinc Finger"/>
    <property type="match status" value="4"/>
</dbReference>
<dbReference type="InterPro" id="IPR013087">
    <property type="entry name" value="Znf_C2H2_type"/>
</dbReference>
<dbReference type="EMBL" id="OV696693">
    <property type="protein sequence ID" value="CAH1271607.1"/>
    <property type="molecule type" value="Genomic_DNA"/>
</dbReference>